<comment type="caution">
    <text evidence="1">The sequence shown here is derived from an EMBL/GenBank/DDBJ whole genome shotgun (WGS) entry which is preliminary data.</text>
</comment>
<keyword evidence="2" id="KW-1185">Reference proteome</keyword>
<evidence type="ECO:0000313" key="2">
    <source>
        <dbReference type="Proteomes" id="UP000188605"/>
    </source>
</evidence>
<dbReference type="EMBL" id="LJDB01000001">
    <property type="protein sequence ID" value="ONI43026.1"/>
    <property type="molecule type" value="Genomic_DNA"/>
</dbReference>
<evidence type="ECO:0000313" key="1">
    <source>
        <dbReference type="EMBL" id="ONI43026.1"/>
    </source>
</evidence>
<proteinExistence type="predicted"/>
<reference evidence="1" key="1">
    <citation type="submission" date="2016-08" db="EMBL/GenBank/DDBJ databases">
        <authorList>
            <person name="Ngugi D.K."/>
            <person name="Miyake S."/>
            <person name="Stingl U."/>
        </authorList>
    </citation>
    <scope>NUCLEOTIDE SEQUENCE</scope>
    <source>
        <strain evidence="1">SCG-B11WGA-EpuloA1</strain>
    </source>
</reference>
<organism evidence="1 2">
    <name type="scientific">Candidatus Epulonipiscium fishelsonii</name>
    <dbReference type="NCBI Taxonomy" id="77094"/>
    <lineage>
        <taxon>Bacteria</taxon>
        <taxon>Bacillati</taxon>
        <taxon>Bacillota</taxon>
        <taxon>Clostridia</taxon>
        <taxon>Lachnospirales</taxon>
        <taxon>Lachnospiraceae</taxon>
        <taxon>Candidatus Epulonipiscium</taxon>
    </lineage>
</organism>
<protein>
    <submittedName>
        <fullName evidence="1">Uncharacterized protein</fullName>
    </submittedName>
</protein>
<dbReference type="Proteomes" id="UP000188605">
    <property type="component" value="Unassembled WGS sequence"/>
</dbReference>
<accession>A0ACC8XHG5</accession>
<sequence>MIKYNIWEHFNLIRWCTFIVTIVYVAVVSVAKYIQIADTTSVTFSALENLYLILNDQTNITYIYLPLYLFLICGMMFDDNFGGIEILRCKTRTNWLGKKMITLTFYTAIYFILLIWINFSATLSGFKYSINWSSDFVNVQVMTGQSVSNFKYSPLLTISLEIVSLFIVYLFLGILSIFIALLTNKEASTLFITLLIGIAINLILSKRALEFIFLQNIVFLSILILLIKVCIALVQKKDFILNKKT</sequence>
<name>A0ACC8XHG5_9FIRM</name>
<gene>
    <name evidence="1" type="ORF">AN396_00250</name>
</gene>